<protein>
    <submittedName>
        <fullName evidence="2">Uncharacterized protein</fullName>
    </submittedName>
</protein>
<name>A0A1N7KWF3_9BACL</name>
<dbReference type="AlphaFoldDB" id="A0A1N7KWF3"/>
<keyword evidence="1" id="KW-0472">Membrane</keyword>
<keyword evidence="1" id="KW-0812">Transmembrane</keyword>
<gene>
    <name evidence="2" type="ORF">SAMN05421790_103305</name>
</gene>
<evidence type="ECO:0000313" key="3">
    <source>
        <dbReference type="Proteomes" id="UP000186795"/>
    </source>
</evidence>
<dbReference type="RefSeq" id="WP_009709493.1">
    <property type="nucleotide sequence ID" value="NZ_CP048103.1"/>
</dbReference>
<keyword evidence="1" id="KW-1133">Transmembrane helix</keyword>
<reference evidence="3" key="1">
    <citation type="submission" date="2017-01" db="EMBL/GenBank/DDBJ databases">
        <authorList>
            <person name="Varghese N."/>
            <person name="Submissions S."/>
        </authorList>
    </citation>
    <scope>NUCLEOTIDE SEQUENCE [LARGE SCALE GENOMIC DNA]</scope>
    <source>
        <strain evidence="3">DSM 45196</strain>
    </source>
</reference>
<dbReference type="EMBL" id="FTOD01000003">
    <property type="protein sequence ID" value="SIS65816.1"/>
    <property type="molecule type" value="Genomic_DNA"/>
</dbReference>
<sequence>MSWHHHGFHHRYAGYGGGGYGFGLGRLLIFLLVIATIFALVGSFGY</sequence>
<proteinExistence type="predicted"/>
<dbReference type="Proteomes" id="UP000186795">
    <property type="component" value="Unassembled WGS sequence"/>
</dbReference>
<evidence type="ECO:0000313" key="2">
    <source>
        <dbReference type="EMBL" id="SIS65816.1"/>
    </source>
</evidence>
<keyword evidence="3" id="KW-1185">Reference proteome</keyword>
<organism evidence="2 3">
    <name type="scientific">Kroppenstedtia eburnea</name>
    <dbReference type="NCBI Taxonomy" id="714067"/>
    <lineage>
        <taxon>Bacteria</taxon>
        <taxon>Bacillati</taxon>
        <taxon>Bacillota</taxon>
        <taxon>Bacilli</taxon>
        <taxon>Bacillales</taxon>
        <taxon>Thermoactinomycetaceae</taxon>
        <taxon>Kroppenstedtia</taxon>
    </lineage>
</organism>
<feature type="transmembrane region" description="Helical" evidence="1">
    <location>
        <begin position="20"/>
        <end position="41"/>
    </location>
</feature>
<evidence type="ECO:0000256" key="1">
    <source>
        <dbReference type="SAM" id="Phobius"/>
    </source>
</evidence>
<accession>A0A1N7KWF3</accession>